<evidence type="ECO:0000313" key="3">
    <source>
        <dbReference type="Proteomes" id="UP001345219"/>
    </source>
</evidence>
<gene>
    <name evidence="2" type="ORF">SAY87_013666</name>
</gene>
<evidence type="ECO:0000313" key="2">
    <source>
        <dbReference type="EMBL" id="KAK4764228.1"/>
    </source>
</evidence>
<name>A0AAN7KGN9_9MYRT</name>
<organism evidence="2 3">
    <name type="scientific">Trapa incisa</name>
    <dbReference type="NCBI Taxonomy" id="236973"/>
    <lineage>
        <taxon>Eukaryota</taxon>
        <taxon>Viridiplantae</taxon>
        <taxon>Streptophyta</taxon>
        <taxon>Embryophyta</taxon>
        <taxon>Tracheophyta</taxon>
        <taxon>Spermatophyta</taxon>
        <taxon>Magnoliopsida</taxon>
        <taxon>eudicotyledons</taxon>
        <taxon>Gunneridae</taxon>
        <taxon>Pentapetalae</taxon>
        <taxon>rosids</taxon>
        <taxon>malvids</taxon>
        <taxon>Myrtales</taxon>
        <taxon>Lythraceae</taxon>
        <taxon>Trapa</taxon>
    </lineage>
</organism>
<dbReference type="Proteomes" id="UP001345219">
    <property type="component" value="Chromosome 11"/>
</dbReference>
<sequence length="141" mass="16401">MVLILSIKKLLYTDGERLSCRIQLIGWLFLSSGDGTRRLRDYLPTIRWCSLKHVITGRSTRTQERTYQQGKSWEREGALGPSWVSQTTQSPDCEEEEEEEDSYLHKLLHNALSFQPLSQSFFRSPSDLLLQTEIQFDVFSI</sequence>
<protein>
    <submittedName>
        <fullName evidence="2">Uncharacterized protein</fullName>
    </submittedName>
</protein>
<feature type="compositionally biased region" description="Polar residues" evidence="1">
    <location>
        <begin position="59"/>
        <end position="71"/>
    </location>
</feature>
<proteinExistence type="predicted"/>
<evidence type="ECO:0000256" key="1">
    <source>
        <dbReference type="SAM" id="MobiDB-lite"/>
    </source>
</evidence>
<reference evidence="2 3" key="1">
    <citation type="journal article" date="2023" name="Hortic Res">
        <title>Pangenome of water caltrop reveals structural variations and asymmetric subgenome divergence after allopolyploidization.</title>
        <authorList>
            <person name="Zhang X."/>
            <person name="Chen Y."/>
            <person name="Wang L."/>
            <person name="Yuan Y."/>
            <person name="Fang M."/>
            <person name="Shi L."/>
            <person name="Lu R."/>
            <person name="Comes H.P."/>
            <person name="Ma Y."/>
            <person name="Chen Y."/>
            <person name="Huang G."/>
            <person name="Zhou Y."/>
            <person name="Zheng Z."/>
            <person name="Qiu Y."/>
        </authorList>
    </citation>
    <scope>NUCLEOTIDE SEQUENCE [LARGE SCALE GENOMIC DNA]</scope>
    <source>
        <tissue evidence="2">Roots</tissue>
    </source>
</reference>
<dbReference type="EMBL" id="JAXIOK010000008">
    <property type="protein sequence ID" value="KAK4764228.1"/>
    <property type="molecule type" value="Genomic_DNA"/>
</dbReference>
<comment type="caution">
    <text evidence="2">The sequence shown here is derived from an EMBL/GenBank/DDBJ whole genome shotgun (WGS) entry which is preliminary data.</text>
</comment>
<dbReference type="AlphaFoldDB" id="A0AAN7KGN9"/>
<keyword evidence="3" id="KW-1185">Reference proteome</keyword>
<feature type="region of interest" description="Disordered" evidence="1">
    <location>
        <begin position="59"/>
        <end position="96"/>
    </location>
</feature>
<accession>A0AAN7KGN9</accession>